<sequence length="303" mass="33096">MATPSNNPARDWADDDDNEEPTVNNAIPADETIQNRDGTKTVISYRLNEQGQTVKTTRRIRLITHREVVNPRVAERKKWSKFGLSASDPLGPVSDTTSVGENIIFRPSANWKQEAKDESKDPNAQSMKDKLKDKKVKCRICNGEHFTARCPYKETMAPVGEAGTADVAAGMGDDVSPAVAAATGAVGAGKKGSYVPPALRKGAGGGEGERMGGKFSDRDDLATLRVTNVSEMAEEQELRDMFERFGRVTRVFLAKDRDTGRAKGFAFISFADRSDAERACGKMDGYGFKHLILKVEFAKKATT</sequence>
<dbReference type="GO" id="GO:0033290">
    <property type="term" value="C:eukaryotic 48S preinitiation complex"/>
    <property type="evidence" value="ECO:0007669"/>
    <property type="project" value="UniProtKB-UniRule"/>
</dbReference>
<evidence type="ECO:0000256" key="2">
    <source>
        <dbReference type="ARBA" id="ARBA00022540"/>
    </source>
</evidence>
<dbReference type="Pfam" id="PF12353">
    <property type="entry name" value="eIF3g"/>
    <property type="match status" value="1"/>
</dbReference>
<evidence type="ECO:0000256" key="1">
    <source>
        <dbReference type="ARBA" id="ARBA00022490"/>
    </source>
</evidence>
<proteinExistence type="inferred from homology"/>
<feature type="region of interest" description="Disordered" evidence="7">
    <location>
        <begin position="1"/>
        <end position="27"/>
    </location>
</feature>
<dbReference type="InterPro" id="IPR024675">
    <property type="entry name" value="eIF3g_N"/>
</dbReference>
<gene>
    <name evidence="5" type="primary">TIF35</name>
    <name evidence="9" type="ORF">VMCG_05257</name>
</gene>
<dbReference type="GO" id="GO:0003743">
    <property type="term" value="F:translation initiation factor activity"/>
    <property type="evidence" value="ECO:0007669"/>
    <property type="project" value="UniProtKB-UniRule"/>
</dbReference>
<dbReference type="STRING" id="356882.A0A423WQD1"/>
<name>A0A423WQD1_9PEZI</name>
<dbReference type="AlphaFoldDB" id="A0A423WQD1"/>
<dbReference type="GO" id="GO:0005852">
    <property type="term" value="C:eukaryotic translation initiation factor 3 complex"/>
    <property type="evidence" value="ECO:0007669"/>
    <property type="project" value="UniProtKB-UniRule"/>
</dbReference>
<evidence type="ECO:0000256" key="3">
    <source>
        <dbReference type="ARBA" id="ARBA00022884"/>
    </source>
</evidence>
<dbReference type="SMART" id="SM00360">
    <property type="entry name" value="RRM"/>
    <property type="match status" value="1"/>
</dbReference>
<evidence type="ECO:0000256" key="6">
    <source>
        <dbReference type="PROSITE-ProRule" id="PRU00176"/>
    </source>
</evidence>
<keyword evidence="1 5" id="KW-0963">Cytoplasm</keyword>
<dbReference type="InterPro" id="IPR034240">
    <property type="entry name" value="eIF3G_RRM"/>
</dbReference>
<protein>
    <recommendedName>
        <fullName evidence="5">Eukaryotic translation initiation factor 3 subunit G</fullName>
        <shortName evidence="5">eIF3g</shortName>
    </recommendedName>
    <alternativeName>
        <fullName evidence="5">Eukaryotic translation initiation factor 3 RNA-binding subunit</fullName>
        <shortName evidence="5">eIF-3 RNA-binding subunit</shortName>
    </alternativeName>
    <alternativeName>
        <fullName evidence="5">Translation initiation factor eIF3 p33 subunit homolog</fullName>
        <shortName evidence="5">eIF3 p33 homolog</shortName>
    </alternativeName>
</protein>
<comment type="similarity">
    <text evidence="5">Belongs to the eIF-3 subunit G family.</text>
</comment>
<dbReference type="Proteomes" id="UP000283895">
    <property type="component" value="Unassembled WGS sequence"/>
</dbReference>
<dbReference type="GO" id="GO:0001732">
    <property type="term" value="P:formation of cytoplasmic translation initiation complex"/>
    <property type="evidence" value="ECO:0007669"/>
    <property type="project" value="UniProtKB-UniRule"/>
</dbReference>
<keyword evidence="4 5" id="KW-0648">Protein biosynthesis</keyword>
<keyword evidence="3 6" id="KW-0694">RNA-binding</keyword>
<dbReference type="PIRSF" id="PIRSF037949">
    <property type="entry name" value="Transl_init_eIF-3_RNA-bind"/>
    <property type="match status" value="1"/>
</dbReference>
<dbReference type="InterPro" id="IPR035979">
    <property type="entry name" value="RBD_domain_sf"/>
</dbReference>
<evidence type="ECO:0000259" key="8">
    <source>
        <dbReference type="PROSITE" id="PS50102"/>
    </source>
</evidence>
<dbReference type="EMBL" id="LKEA01000012">
    <property type="protein sequence ID" value="ROW05678.1"/>
    <property type="molecule type" value="Genomic_DNA"/>
</dbReference>
<evidence type="ECO:0000313" key="10">
    <source>
        <dbReference type="Proteomes" id="UP000283895"/>
    </source>
</evidence>
<dbReference type="FunFam" id="3.30.70.330:FF:000328">
    <property type="entry name" value="Eukaryotic translation initiation factor 3 subunit G"/>
    <property type="match status" value="1"/>
</dbReference>
<dbReference type="InterPro" id="IPR017334">
    <property type="entry name" value="eIF3_g"/>
</dbReference>
<organism evidence="9 10">
    <name type="scientific">Cytospora schulzeri</name>
    <dbReference type="NCBI Taxonomy" id="448051"/>
    <lineage>
        <taxon>Eukaryota</taxon>
        <taxon>Fungi</taxon>
        <taxon>Dikarya</taxon>
        <taxon>Ascomycota</taxon>
        <taxon>Pezizomycotina</taxon>
        <taxon>Sordariomycetes</taxon>
        <taxon>Sordariomycetidae</taxon>
        <taxon>Diaporthales</taxon>
        <taxon>Cytosporaceae</taxon>
        <taxon>Cytospora</taxon>
    </lineage>
</organism>
<dbReference type="OrthoDB" id="639027at2759"/>
<feature type="compositionally biased region" description="Basic and acidic residues" evidence="7">
    <location>
        <begin position="113"/>
        <end position="132"/>
    </location>
</feature>
<evidence type="ECO:0000256" key="5">
    <source>
        <dbReference type="HAMAP-Rule" id="MF_03006"/>
    </source>
</evidence>
<dbReference type="CDD" id="cd12408">
    <property type="entry name" value="RRM_eIF3G_like"/>
    <property type="match status" value="1"/>
</dbReference>
<dbReference type="PANTHER" id="PTHR10352">
    <property type="entry name" value="EUKARYOTIC TRANSLATION INITIATION FACTOR 3 SUBUNIT G"/>
    <property type="match status" value="1"/>
</dbReference>
<comment type="caution">
    <text evidence="9">The sequence shown here is derived from an EMBL/GenBank/DDBJ whole genome shotgun (WGS) entry which is preliminary data.</text>
</comment>
<dbReference type="InterPro" id="IPR012677">
    <property type="entry name" value="Nucleotide-bd_a/b_plait_sf"/>
</dbReference>
<dbReference type="GO" id="GO:0016282">
    <property type="term" value="C:eukaryotic 43S preinitiation complex"/>
    <property type="evidence" value="ECO:0007669"/>
    <property type="project" value="UniProtKB-UniRule"/>
</dbReference>
<accession>A0A423WQD1</accession>
<dbReference type="PROSITE" id="PS50102">
    <property type="entry name" value="RRM"/>
    <property type="match status" value="1"/>
</dbReference>
<feature type="domain" description="RRM" evidence="8">
    <location>
        <begin position="222"/>
        <end position="300"/>
    </location>
</feature>
<keyword evidence="2 5" id="KW-0396">Initiation factor</keyword>
<evidence type="ECO:0000313" key="9">
    <source>
        <dbReference type="EMBL" id="ROW05678.1"/>
    </source>
</evidence>
<dbReference type="SUPFAM" id="SSF54928">
    <property type="entry name" value="RNA-binding domain, RBD"/>
    <property type="match status" value="1"/>
</dbReference>
<reference evidence="9 10" key="1">
    <citation type="submission" date="2015-09" db="EMBL/GenBank/DDBJ databases">
        <title>Host preference determinants of Valsa canker pathogens revealed by comparative genomics.</title>
        <authorList>
            <person name="Yin Z."/>
            <person name="Huang L."/>
        </authorList>
    </citation>
    <scope>NUCLEOTIDE SEQUENCE [LARGE SCALE GENOMIC DNA]</scope>
    <source>
        <strain evidence="9 10">03-1</strain>
    </source>
</reference>
<evidence type="ECO:0000256" key="7">
    <source>
        <dbReference type="SAM" id="MobiDB-lite"/>
    </source>
</evidence>
<dbReference type="Pfam" id="PF00076">
    <property type="entry name" value="RRM_1"/>
    <property type="match status" value="1"/>
</dbReference>
<comment type="function">
    <text evidence="5">RNA-binding component of the eukaryotic translation initiation factor 3 (eIF-3) complex, which is involved in protein synthesis of a specialized repertoire of mRNAs and, together with other initiation factors, stimulates binding of mRNA and methionyl-tRNAi to the 40S ribosome. The eIF-3 complex specifically targets and initiates translation of a subset of mRNAs involved in cell proliferation. This subunit can bind 18S rRNA.</text>
</comment>
<dbReference type="HAMAP" id="MF_03006">
    <property type="entry name" value="eIF3g"/>
    <property type="match status" value="1"/>
</dbReference>
<comment type="subunit">
    <text evidence="5">Component of the eukaryotic translation initiation factor 3 (eIF-3) complex.</text>
</comment>
<dbReference type="InterPro" id="IPR000504">
    <property type="entry name" value="RRM_dom"/>
</dbReference>
<comment type="subcellular location">
    <subcellularLocation>
        <location evidence="5">Cytoplasm</location>
    </subcellularLocation>
</comment>
<dbReference type="Gene3D" id="3.30.70.330">
    <property type="match status" value="1"/>
</dbReference>
<dbReference type="GO" id="GO:0003723">
    <property type="term" value="F:RNA binding"/>
    <property type="evidence" value="ECO:0007669"/>
    <property type="project" value="UniProtKB-UniRule"/>
</dbReference>
<dbReference type="CDD" id="cd12933">
    <property type="entry name" value="eIF3G"/>
    <property type="match status" value="1"/>
</dbReference>
<feature type="region of interest" description="Disordered" evidence="7">
    <location>
        <begin position="111"/>
        <end position="132"/>
    </location>
</feature>
<evidence type="ECO:0000256" key="4">
    <source>
        <dbReference type="ARBA" id="ARBA00022917"/>
    </source>
</evidence>
<keyword evidence="10" id="KW-1185">Reference proteome</keyword>